<proteinExistence type="inferred from homology"/>
<evidence type="ECO:0000256" key="9">
    <source>
        <dbReference type="ARBA" id="ARBA00023002"/>
    </source>
</evidence>
<evidence type="ECO:0000256" key="8">
    <source>
        <dbReference type="ARBA" id="ARBA00022848"/>
    </source>
</evidence>
<dbReference type="PRINTS" id="PR00463">
    <property type="entry name" value="EP450I"/>
</dbReference>
<dbReference type="Gene3D" id="1.10.630.10">
    <property type="entry name" value="Cytochrome P450"/>
    <property type="match status" value="1"/>
</dbReference>
<keyword evidence="8" id="KW-0492">Microsome</keyword>
<reference evidence="15" key="1">
    <citation type="submission" date="2025-08" db="UniProtKB">
        <authorList>
            <consortium name="RefSeq"/>
        </authorList>
    </citation>
    <scope>IDENTIFICATION</scope>
    <source>
        <tissue evidence="15">Whole Larva</tissue>
    </source>
</reference>
<keyword evidence="9 13" id="KW-0560">Oxidoreductase</keyword>
<keyword evidence="12" id="KW-0472">Membrane</keyword>
<evidence type="ECO:0000256" key="3">
    <source>
        <dbReference type="ARBA" id="ARBA00004406"/>
    </source>
</evidence>
<evidence type="ECO:0000256" key="10">
    <source>
        <dbReference type="ARBA" id="ARBA00023004"/>
    </source>
</evidence>
<dbReference type="InterPro" id="IPR050476">
    <property type="entry name" value="Insect_CytP450_Detox"/>
</dbReference>
<evidence type="ECO:0000256" key="4">
    <source>
        <dbReference type="ARBA" id="ARBA00010617"/>
    </source>
</evidence>
<evidence type="ECO:0000313" key="15">
    <source>
        <dbReference type="RefSeq" id="XP_017779346.1"/>
    </source>
</evidence>
<dbReference type="PROSITE" id="PS00086">
    <property type="entry name" value="CYTOCHROME_P450"/>
    <property type="match status" value="1"/>
</dbReference>
<comment type="subcellular location">
    <subcellularLocation>
        <location evidence="3">Endoplasmic reticulum membrane</location>
        <topology evidence="3">Peripheral membrane protein</topology>
    </subcellularLocation>
    <subcellularLocation>
        <location evidence="2">Microsome membrane</location>
        <topology evidence="2">Peripheral membrane protein</topology>
    </subcellularLocation>
</comment>
<dbReference type="InterPro" id="IPR017972">
    <property type="entry name" value="Cyt_P450_CS"/>
</dbReference>
<dbReference type="InterPro" id="IPR002401">
    <property type="entry name" value="Cyt_P450_E_grp-I"/>
</dbReference>
<dbReference type="PANTHER" id="PTHR24292">
    <property type="entry name" value="CYTOCHROME P450"/>
    <property type="match status" value="1"/>
</dbReference>
<gene>
    <name evidence="15" type="primary">LOC108564745</name>
</gene>
<protein>
    <submittedName>
        <fullName evidence="15">Cytochrome P450 6k1-like</fullName>
    </submittedName>
</protein>
<keyword evidence="5 13" id="KW-0349">Heme</keyword>
<dbReference type="PANTHER" id="PTHR24292:SF54">
    <property type="entry name" value="CYP9F3-RELATED"/>
    <property type="match status" value="1"/>
</dbReference>
<dbReference type="InterPro" id="IPR036396">
    <property type="entry name" value="Cyt_P450_sf"/>
</dbReference>
<evidence type="ECO:0000256" key="2">
    <source>
        <dbReference type="ARBA" id="ARBA00004174"/>
    </source>
</evidence>
<dbReference type="PRINTS" id="PR00385">
    <property type="entry name" value="P450"/>
</dbReference>
<evidence type="ECO:0000256" key="13">
    <source>
        <dbReference type="RuleBase" id="RU000461"/>
    </source>
</evidence>
<evidence type="ECO:0000256" key="7">
    <source>
        <dbReference type="ARBA" id="ARBA00022824"/>
    </source>
</evidence>
<comment type="similarity">
    <text evidence="4 13">Belongs to the cytochrome P450 family.</text>
</comment>
<evidence type="ECO:0000256" key="1">
    <source>
        <dbReference type="ARBA" id="ARBA00001971"/>
    </source>
</evidence>
<sequence length="492" mass="57083">MFFIIFLGFVLVLLYLYITQNFDYWKKRGIPYLEPSFPFGNIFPLVSFKKSYADLMAQIYNSSKESIVGFWIFNIPFLMIRSPELIKNILVKDFDHFNERLSSSIKIDPFFNNTIFSLEFHDWKNLRTRLSPSFTTLKLKHFMHIFNKASNEMIEYLYEVSGDAVDCKQIASRLTANVFAGCGFGYNINCFKDVDNDFFVYSQKLLAPTVTNLVRLVGFFVVPEIAAFFKITLFKKSDIEFYRHHFFKVLKAREESGMKNNDFIDCYVQLKKEGDLGDGFIMDDDSLAAQAIQFFIAGYETTSSLISFTLYELALNEDIQQNLRHEIVDGLAVEEDGKFSYENIMELSYLNKVISESMRKYPSLPLIDRKCVKDYQIPGTKIIIEKGTKCQFSPIGLHYDPEFFPNPDIFDPERFSPENVKTRPSCVYMPFGHGPHNCIGQRFGLLTAKICIAQILKNFQILPTESTPKRIEIDSKLFLIKPKDVFLKFVKL</sequence>
<comment type="cofactor">
    <cofactor evidence="1">
        <name>heme</name>
        <dbReference type="ChEBI" id="CHEBI:30413"/>
    </cofactor>
</comment>
<evidence type="ECO:0000313" key="14">
    <source>
        <dbReference type="Proteomes" id="UP000695000"/>
    </source>
</evidence>
<dbReference type="GeneID" id="108564745"/>
<evidence type="ECO:0000256" key="6">
    <source>
        <dbReference type="ARBA" id="ARBA00022723"/>
    </source>
</evidence>
<dbReference type="Proteomes" id="UP000695000">
    <property type="component" value="Unplaced"/>
</dbReference>
<dbReference type="SUPFAM" id="SSF48264">
    <property type="entry name" value="Cytochrome P450"/>
    <property type="match status" value="1"/>
</dbReference>
<keyword evidence="11 13" id="KW-0503">Monooxygenase</keyword>
<dbReference type="RefSeq" id="XP_017779346.1">
    <property type="nucleotide sequence ID" value="XM_017923857.1"/>
</dbReference>
<evidence type="ECO:0000256" key="12">
    <source>
        <dbReference type="ARBA" id="ARBA00023136"/>
    </source>
</evidence>
<keyword evidence="14" id="KW-1185">Reference proteome</keyword>
<evidence type="ECO:0000256" key="11">
    <source>
        <dbReference type="ARBA" id="ARBA00023033"/>
    </source>
</evidence>
<dbReference type="CDD" id="cd11056">
    <property type="entry name" value="CYP6-like"/>
    <property type="match status" value="1"/>
</dbReference>
<evidence type="ECO:0000256" key="5">
    <source>
        <dbReference type="ARBA" id="ARBA00022617"/>
    </source>
</evidence>
<dbReference type="InterPro" id="IPR001128">
    <property type="entry name" value="Cyt_P450"/>
</dbReference>
<accession>A0ABM1MXP6</accession>
<name>A0ABM1MXP6_NICVS</name>
<keyword evidence="10 13" id="KW-0408">Iron</keyword>
<dbReference type="Pfam" id="PF00067">
    <property type="entry name" value="p450"/>
    <property type="match status" value="1"/>
</dbReference>
<keyword evidence="6 13" id="KW-0479">Metal-binding</keyword>
<keyword evidence="7" id="KW-0256">Endoplasmic reticulum</keyword>
<organism evidence="14 15">
    <name type="scientific">Nicrophorus vespilloides</name>
    <name type="common">Boreal carrion beetle</name>
    <dbReference type="NCBI Taxonomy" id="110193"/>
    <lineage>
        <taxon>Eukaryota</taxon>
        <taxon>Metazoa</taxon>
        <taxon>Ecdysozoa</taxon>
        <taxon>Arthropoda</taxon>
        <taxon>Hexapoda</taxon>
        <taxon>Insecta</taxon>
        <taxon>Pterygota</taxon>
        <taxon>Neoptera</taxon>
        <taxon>Endopterygota</taxon>
        <taxon>Coleoptera</taxon>
        <taxon>Polyphaga</taxon>
        <taxon>Staphyliniformia</taxon>
        <taxon>Silphidae</taxon>
        <taxon>Nicrophorinae</taxon>
        <taxon>Nicrophorus</taxon>
    </lineage>
</organism>